<dbReference type="InterPro" id="IPR014752">
    <property type="entry name" value="Arrestin-like_C"/>
</dbReference>
<dbReference type="InterPro" id="IPR014756">
    <property type="entry name" value="Ig_E-set"/>
</dbReference>
<dbReference type="GO" id="GO:0015031">
    <property type="term" value="P:protein transport"/>
    <property type="evidence" value="ECO:0007669"/>
    <property type="project" value="TreeGrafter"/>
</dbReference>
<dbReference type="GO" id="GO:0005737">
    <property type="term" value="C:cytoplasm"/>
    <property type="evidence" value="ECO:0007669"/>
    <property type="project" value="TreeGrafter"/>
</dbReference>
<name>A0AAF3FGX3_9BILA</name>
<dbReference type="InterPro" id="IPR050357">
    <property type="entry name" value="Arrestin_domain-protein"/>
</dbReference>
<dbReference type="InterPro" id="IPR011021">
    <property type="entry name" value="Arrestin-like_N"/>
</dbReference>
<dbReference type="SUPFAM" id="SSF81296">
    <property type="entry name" value="E set domains"/>
    <property type="match status" value="2"/>
</dbReference>
<dbReference type="InterPro" id="IPR011022">
    <property type="entry name" value="Arrestin_C-like"/>
</dbReference>
<dbReference type="SMART" id="SM01017">
    <property type="entry name" value="Arrestin_C"/>
    <property type="match status" value="1"/>
</dbReference>
<dbReference type="Pfam" id="PF00339">
    <property type="entry name" value="Arrestin_N"/>
    <property type="match status" value="1"/>
</dbReference>
<sequence>MDFCIHFSRCPPIYFPGENVIGHVVICSKQTQEARQVLIKAVGVAKNNWNVNKQGGFWATLDVINEESRSWGKCAEQPFIPSGELQIPFNFLLPLKSLPTFGGKDFWAKGKISYLVQVVVDTGRWALNKTSEAEFTVGRVSDLRLSPSVFNEISVIPKAVNIGLPLLKKGFVSLKASIPRKGCILREILPVTVTIDNASSSMIDELEIQFVQRVIFLAWENVNARFSLDDSFQMGPTIGHNNRRTTDKILETKKTAVQVSSKDTGVFTIPIEIPTVIASFECAITSVTYHLKITSRSTETIKSSVSCELPLVVGNIGLEGNQSETKIAL</sequence>
<evidence type="ECO:0000256" key="1">
    <source>
        <dbReference type="ARBA" id="ARBA00005298"/>
    </source>
</evidence>
<protein>
    <recommendedName>
        <fullName evidence="2">Arrestin C-terminal-like domain-containing protein</fullName>
    </recommendedName>
</protein>
<proteinExistence type="inferred from homology"/>
<dbReference type="PANTHER" id="PTHR11188:SF175">
    <property type="entry name" value="ARRESTIN C-TERMINAL-LIKE DOMAIN-CONTAINING PROTEIN"/>
    <property type="match status" value="1"/>
</dbReference>
<dbReference type="Gene3D" id="2.60.40.640">
    <property type="match status" value="2"/>
</dbReference>
<dbReference type="PANTHER" id="PTHR11188">
    <property type="entry name" value="ARRESTIN DOMAIN CONTAINING PROTEIN"/>
    <property type="match status" value="1"/>
</dbReference>
<reference evidence="4" key="1">
    <citation type="submission" date="2024-02" db="UniProtKB">
        <authorList>
            <consortium name="WormBaseParasite"/>
        </authorList>
    </citation>
    <scope>IDENTIFICATION</scope>
</reference>
<organism evidence="3 4">
    <name type="scientific">Mesorhabditis belari</name>
    <dbReference type="NCBI Taxonomy" id="2138241"/>
    <lineage>
        <taxon>Eukaryota</taxon>
        <taxon>Metazoa</taxon>
        <taxon>Ecdysozoa</taxon>
        <taxon>Nematoda</taxon>
        <taxon>Chromadorea</taxon>
        <taxon>Rhabditida</taxon>
        <taxon>Rhabditina</taxon>
        <taxon>Rhabditomorpha</taxon>
        <taxon>Rhabditoidea</taxon>
        <taxon>Rhabditidae</taxon>
        <taxon>Mesorhabditinae</taxon>
        <taxon>Mesorhabditis</taxon>
    </lineage>
</organism>
<keyword evidence="3" id="KW-1185">Reference proteome</keyword>
<dbReference type="AlphaFoldDB" id="A0AAF3FGX3"/>
<feature type="domain" description="Arrestin C-terminal-like" evidence="2">
    <location>
        <begin position="168"/>
        <end position="318"/>
    </location>
</feature>
<dbReference type="WBParaSite" id="MBELARI_LOCUS6067">
    <property type="protein sequence ID" value="MBELARI_LOCUS6067"/>
    <property type="gene ID" value="MBELARI_LOCUS6067"/>
</dbReference>
<dbReference type="Proteomes" id="UP000887575">
    <property type="component" value="Unassembled WGS sequence"/>
</dbReference>
<accession>A0AAF3FGX3</accession>
<comment type="similarity">
    <text evidence="1">Belongs to the arrestin family.</text>
</comment>
<evidence type="ECO:0000259" key="2">
    <source>
        <dbReference type="SMART" id="SM01017"/>
    </source>
</evidence>
<dbReference type="Pfam" id="PF02752">
    <property type="entry name" value="Arrestin_C"/>
    <property type="match status" value="1"/>
</dbReference>
<evidence type="ECO:0000313" key="3">
    <source>
        <dbReference type="Proteomes" id="UP000887575"/>
    </source>
</evidence>
<evidence type="ECO:0000313" key="4">
    <source>
        <dbReference type="WBParaSite" id="MBELARI_LOCUS6067"/>
    </source>
</evidence>